<evidence type="ECO:0000256" key="4">
    <source>
        <dbReference type="ARBA" id="ARBA00023136"/>
    </source>
</evidence>
<keyword evidence="4 6" id="KW-0472">Membrane</keyword>
<evidence type="ECO:0000256" key="1">
    <source>
        <dbReference type="ARBA" id="ARBA00004606"/>
    </source>
</evidence>
<name>A0A8T0IDB4_CERPU</name>
<evidence type="ECO:0000256" key="5">
    <source>
        <dbReference type="ARBA" id="ARBA00023180"/>
    </source>
</evidence>
<dbReference type="Proteomes" id="UP000822688">
    <property type="component" value="Chromosome 4"/>
</dbReference>
<dbReference type="EMBL" id="CM026424">
    <property type="protein sequence ID" value="KAG0581402.1"/>
    <property type="molecule type" value="Genomic_DNA"/>
</dbReference>
<keyword evidence="5" id="KW-0325">Glycoprotein</keyword>
<reference evidence="7" key="1">
    <citation type="submission" date="2020-06" db="EMBL/GenBank/DDBJ databases">
        <title>WGS assembly of Ceratodon purpureus strain R40.</title>
        <authorList>
            <person name="Carey S.B."/>
            <person name="Jenkins J."/>
            <person name="Shu S."/>
            <person name="Lovell J.T."/>
            <person name="Sreedasyam A."/>
            <person name="Maumus F."/>
            <person name="Tiley G.P."/>
            <person name="Fernandez-Pozo N."/>
            <person name="Barry K."/>
            <person name="Chen C."/>
            <person name="Wang M."/>
            <person name="Lipzen A."/>
            <person name="Daum C."/>
            <person name="Saski C.A."/>
            <person name="Payton A.C."/>
            <person name="Mcbreen J.C."/>
            <person name="Conrad R.E."/>
            <person name="Kollar L.M."/>
            <person name="Olsson S."/>
            <person name="Huttunen S."/>
            <person name="Landis J.B."/>
            <person name="Wickett N.J."/>
            <person name="Johnson M.G."/>
            <person name="Rensing S.A."/>
            <person name="Grimwood J."/>
            <person name="Schmutz J."/>
            <person name="Mcdaniel S.F."/>
        </authorList>
    </citation>
    <scope>NUCLEOTIDE SEQUENCE</scope>
    <source>
        <strain evidence="7">R40</strain>
    </source>
</reference>
<gene>
    <name evidence="7" type="ORF">KC19_4G248700</name>
</gene>
<dbReference type="InterPro" id="IPR044174">
    <property type="entry name" value="BC10-like"/>
</dbReference>
<accession>A0A8T0IDB4</accession>
<dbReference type="AlphaFoldDB" id="A0A8T0IDB4"/>
<dbReference type="PANTHER" id="PTHR31042">
    <property type="entry name" value="CORE-2/I-BRANCHING BETA-1,6-N-ACETYLGLUCOSAMINYLTRANSFERASE FAMILY PROTEIN-RELATED"/>
    <property type="match status" value="1"/>
</dbReference>
<dbReference type="Pfam" id="PF02485">
    <property type="entry name" value="Branch"/>
    <property type="match status" value="1"/>
</dbReference>
<comment type="subcellular location">
    <subcellularLocation>
        <location evidence="1">Membrane</location>
        <topology evidence="1">Single-pass type II membrane protein</topology>
    </subcellularLocation>
</comment>
<dbReference type="InterPro" id="IPR003406">
    <property type="entry name" value="Glyco_trans_14"/>
</dbReference>
<keyword evidence="8" id="KW-1185">Reference proteome</keyword>
<evidence type="ECO:0000256" key="6">
    <source>
        <dbReference type="SAM" id="Phobius"/>
    </source>
</evidence>
<comment type="caution">
    <text evidence="7">The sequence shown here is derived from an EMBL/GenBank/DDBJ whole genome shotgun (WGS) entry which is preliminary data.</text>
</comment>
<dbReference type="GO" id="GO:0016020">
    <property type="term" value="C:membrane"/>
    <property type="evidence" value="ECO:0007669"/>
    <property type="project" value="UniProtKB-SubCell"/>
</dbReference>
<evidence type="ECO:0000256" key="3">
    <source>
        <dbReference type="ARBA" id="ARBA00022679"/>
    </source>
</evidence>
<keyword evidence="3" id="KW-0808">Transferase</keyword>
<keyword evidence="6" id="KW-0812">Transmembrane</keyword>
<keyword evidence="6" id="KW-1133">Transmembrane helix</keyword>
<keyword evidence="2" id="KW-0328">Glycosyltransferase</keyword>
<sequence length="434" mass="49404">MVSAGPPKFWSSRTLRSVVDGGRALAPLLISLIFIFELFAYLNPSIQASHGIPLNSDRLFTTVTTGAREDINQSTPPTPTLSNSAFRVEDVLRWHCNGTTDWQQPYHSWVKGEASDEEASCAAHRHSMQPLPPGTPRLAFLFVTVAEVPLEPLWRSFFLGHEDKYSLYVHASNHSGDFPTNTLFHGRKIPSKFVDRFKITFAEAVRRLFTYALLDSAMPNAWFTVVCDSTLPIRPFPFVYHYIMNSNVSFVEAFASNDWRRRGGFKDKDKDKHGLPDEKIRKGEPWITVHRRHAGLIVGDNTIYPKFKEYWKVNGIHSEHYMPTMFSETDRYGIANRSLMFVNWKQMEGSGGHPLGFNASNFSPARLMFVQNQRVNTHGFYSGSVIRGFENQPSCVYNGAPYSPCFLFARKFSHEPEDMDVFRSVLTHAQVAYA</sequence>
<evidence type="ECO:0000313" key="7">
    <source>
        <dbReference type="EMBL" id="KAG0581402.1"/>
    </source>
</evidence>
<evidence type="ECO:0000256" key="2">
    <source>
        <dbReference type="ARBA" id="ARBA00022676"/>
    </source>
</evidence>
<feature type="transmembrane region" description="Helical" evidence="6">
    <location>
        <begin position="21"/>
        <end position="42"/>
    </location>
</feature>
<dbReference type="GO" id="GO:0016757">
    <property type="term" value="F:glycosyltransferase activity"/>
    <property type="evidence" value="ECO:0007669"/>
    <property type="project" value="UniProtKB-KW"/>
</dbReference>
<proteinExistence type="predicted"/>
<evidence type="ECO:0000313" key="8">
    <source>
        <dbReference type="Proteomes" id="UP000822688"/>
    </source>
</evidence>
<protein>
    <submittedName>
        <fullName evidence="7">Uncharacterized protein</fullName>
    </submittedName>
</protein>
<dbReference type="PANTHER" id="PTHR31042:SF137">
    <property type="entry name" value="GLYCOSYL TRANSFERASE, FAMILY 14"/>
    <property type="match status" value="1"/>
</dbReference>
<organism evidence="7 8">
    <name type="scientific">Ceratodon purpureus</name>
    <name type="common">Fire moss</name>
    <name type="synonym">Dicranum purpureum</name>
    <dbReference type="NCBI Taxonomy" id="3225"/>
    <lineage>
        <taxon>Eukaryota</taxon>
        <taxon>Viridiplantae</taxon>
        <taxon>Streptophyta</taxon>
        <taxon>Embryophyta</taxon>
        <taxon>Bryophyta</taxon>
        <taxon>Bryophytina</taxon>
        <taxon>Bryopsida</taxon>
        <taxon>Dicranidae</taxon>
        <taxon>Pseudoditrichales</taxon>
        <taxon>Ditrichaceae</taxon>
        <taxon>Ceratodon</taxon>
    </lineage>
</organism>